<keyword evidence="2" id="KW-0732">Signal</keyword>
<accession>A0A4U1J887</accession>
<organism evidence="4 5">
    <name type="scientific">Polyangium fumosum</name>
    <dbReference type="NCBI Taxonomy" id="889272"/>
    <lineage>
        <taxon>Bacteria</taxon>
        <taxon>Pseudomonadati</taxon>
        <taxon>Myxococcota</taxon>
        <taxon>Polyangia</taxon>
        <taxon>Polyangiales</taxon>
        <taxon>Polyangiaceae</taxon>
        <taxon>Polyangium</taxon>
    </lineage>
</organism>
<dbReference type="CDD" id="cd22785">
    <property type="entry name" value="DPBB_MltA-like"/>
    <property type="match status" value="1"/>
</dbReference>
<dbReference type="Gene3D" id="2.40.40.10">
    <property type="entry name" value="RlpA-like domain"/>
    <property type="match status" value="1"/>
</dbReference>
<feature type="domain" description="3D" evidence="3">
    <location>
        <begin position="202"/>
        <end position="257"/>
    </location>
</feature>
<feature type="signal peptide" evidence="2">
    <location>
        <begin position="1"/>
        <end position="18"/>
    </location>
</feature>
<dbReference type="InterPro" id="IPR036908">
    <property type="entry name" value="RlpA-like_sf"/>
</dbReference>
<evidence type="ECO:0000313" key="5">
    <source>
        <dbReference type="Proteomes" id="UP000309215"/>
    </source>
</evidence>
<proteinExistence type="predicted"/>
<dbReference type="EMBL" id="SSMQ01000027">
    <property type="protein sequence ID" value="TKD03772.1"/>
    <property type="molecule type" value="Genomic_DNA"/>
</dbReference>
<dbReference type="AlphaFoldDB" id="A0A4U1J887"/>
<keyword evidence="5" id="KW-1185">Reference proteome</keyword>
<feature type="chain" id="PRO_5020434782" description="3D domain-containing protein" evidence="2">
    <location>
        <begin position="19"/>
        <end position="291"/>
    </location>
</feature>
<dbReference type="PROSITE" id="PS51257">
    <property type="entry name" value="PROKAR_LIPOPROTEIN"/>
    <property type="match status" value="1"/>
</dbReference>
<evidence type="ECO:0000256" key="2">
    <source>
        <dbReference type="SAM" id="SignalP"/>
    </source>
</evidence>
<comment type="caution">
    <text evidence="4">The sequence shown here is derived from an EMBL/GenBank/DDBJ whole genome shotgun (WGS) entry which is preliminary data.</text>
</comment>
<protein>
    <recommendedName>
        <fullName evidence="3">3D domain-containing protein</fullName>
    </recommendedName>
</protein>
<dbReference type="OrthoDB" id="9783686at2"/>
<dbReference type="Proteomes" id="UP000309215">
    <property type="component" value="Unassembled WGS sequence"/>
</dbReference>
<sequence>MRPLTMALVACLSGAACATVAGQAWVQGEGEPARDAEHRGWSETRNARAGFLGQESAPVRTTLAPPDTTPAPAPAPASSAEEVVTITAQGSATGPAAAFRNGERFRNTYYDFPKEDAGPKNATIYDASCKPLTNVTQDFHDRVCVQGSGRLSTGETVSFAKRDCDCASVCPRTSQKICFERLDPARFPTGRGALGKAITPLRSVAVDSSVIPLGTVLFIPEFKGVSLPEGGRHDGCFVAEDRGMKVVGRQIDVFTGDPAATIRLNALVPSNRGVRVYADDARCRSLVARGP</sequence>
<gene>
    <name evidence="4" type="ORF">E8A74_24585</name>
</gene>
<dbReference type="GO" id="GO:0004553">
    <property type="term" value="F:hydrolase activity, hydrolyzing O-glycosyl compounds"/>
    <property type="evidence" value="ECO:0007669"/>
    <property type="project" value="InterPro"/>
</dbReference>
<dbReference type="Pfam" id="PF06725">
    <property type="entry name" value="3D"/>
    <property type="match status" value="1"/>
</dbReference>
<evidence type="ECO:0000259" key="3">
    <source>
        <dbReference type="Pfam" id="PF06725"/>
    </source>
</evidence>
<evidence type="ECO:0000256" key="1">
    <source>
        <dbReference type="SAM" id="MobiDB-lite"/>
    </source>
</evidence>
<evidence type="ECO:0000313" key="4">
    <source>
        <dbReference type="EMBL" id="TKD03772.1"/>
    </source>
</evidence>
<dbReference type="SUPFAM" id="SSF50685">
    <property type="entry name" value="Barwin-like endoglucanases"/>
    <property type="match status" value="1"/>
</dbReference>
<dbReference type="InterPro" id="IPR010611">
    <property type="entry name" value="3D_dom"/>
</dbReference>
<dbReference type="GO" id="GO:0009254">
    <property type="term" value="P:peptidoglycan turnover"/>
    <property type="evidence" value="ECO:0007669"/>
    <property type="project" value="InterPro"/>
</dbReference>
<dbReference type="RefSeq" id="WP_136931506.1">
    <property type="nucleotide sequence ID" value="NZ_SSMQ01000027.1"/>
</dbReference>
<reference evidence="4 5" key="1">
    <citation type="submission" date="2019-04" db="EMBL/GenBank/DDBJ databases">
        <authorList>
            <person name="Li Y."/>
            <person name="Wang J."/>
        </authorList>
    </citation>
    <scope>NUCLEOTIDE SEQUENCE [LARGE SCALE GENOMIC DNA]</scope>
    <source>
        <strain evidence="4 5">DSM 14668</strain>
    </source>
</reference>
<dbReference type="GO" id="GO:0019867">
    <property type="term" value="C:outer membrane"/>
    <property type="evidence" value="ECO:0007669"/>
    <property type="project" value="InterPro"/>
</dbReference>
<name>A0A4U1J887_9BACT</name>
<feature type="region of interest" description="Disordered" evidence="1">
    <location>
        <begin position="49"/>
        <end position="76"/>
    </location>
</feature>